<dbReference type="Pfam" id="PF02223">
    <property type="entry name" value="Thymidylate_kin"/>
    <property type="match status" value="1"/>
</dbReference>
<dbReference type="GO" id="GO:0006235">
    <property type="term" value="P:dTTP biosynthetic process"/>
    <property type="evidence" value="ECO:0007669"/>
    <property type="project" value="UniProtKB-UniRule"/>
</dbReference>
<dbReference type="InterPro" id="IPR039430">
    <property type="entry name" value="Thymidylate_kin-like_dom"/>
</dbReference>
<dbReference type="Gene3D" id="3.40.50.300">
    <property type="entry name" value="P-loop containing nucleotide triphosphate hydrolases"/>
    <property type="match status" value="1"/>
</dbReference>
<dbReference type="OrthoDB" id="9774907at2"/>
<reference evidence="13 14" key="1">
    <citation type="submission" date="2017-03" db="EMBL/GenBank/DDBJ databases">
        <title>Genome sequence of Clostridium hungatei DSM 14427.</title>
        <authorList>
            <person name="Poehlein A."/>
            <person name="Daniel R."/>
        </authorList>
    </citation>
    <scope>NUCLEOTIDE SEQUENCE [LARGE SCALE GENOMIC DNA]</scope>
    <source>
        <strain evidence="13 14">DSM 14427</strain>
    </source>
</reference>
<proteinExistence type="inferred from homology"/>
<evidence type="ECO:0000256" key="11">
    <source>
        <dbReference type="HAMAP-Rule" id="MF_00165"/>
    </source>
</evidence>
<evidence type="ECO:0000256" key="1">
    <source>
        <dbReference type="ARBA" id="ARBA00009776"/>
    </source>
</evidence>
<dbReference type="GO" id="GO:0004798">
    <property type="term" value="F:dTMP kinase activity"/>
    <property type="evidence" value="ECO:0007669"/>
    <property type="project" value="UniProtKB-UniRule"/>
</dbReference>
<dbReference type="InterPro" id="IPR027417">
    <property type="entry name" value="P-loop_NTPase"/>
</dbReference>
<comment type="catalytic activity">
    <reaction evidence="9 11">
        <text>dTMP + ATP = dTDP + ADP</text>
        <dbReference type="Rhea" id="RHEA:13517"/>
        <dbReference type="ChEBI" id="CHEBI:30616"/>
        <dbReference type="ChEBI" id="CHEBI:58369"/>
        <dbReference type="ChEBI" id="CHEBI:63528"/>
        <dbReference type="ChEBI" id="CHEBI:456216"/>
        <dbReference type="EC" id="2.7.4.9"/>
    </reaction>
</comment>
<feature type="binding site" evidence="11">
    <location>
        <begin position="11"/>
        <end position="18"/>
    </location>
    <ligand>
        <name>ATP</name>
        <dbReference type="ChEBI" id="CHEBI:30616"/>
    </ligand>
</feature>
<keyword evidence="7 11" id="KW-0418">Kinase</keyword>
<dbReference type="AlphaFoldDB" id="A0A1V4SRG9"/>
<dbReference type="RefSeq" id="WP_080062792.1">
    <property type="nucleotide sequence ID" value="NZ_MZGX01000002.1"/>
</dbReference>
<dbReference type="GO" id="GO:0005524">
    <property type="term" value="F:ATP binding"/>
    <property type="evidence" value="ECO:0007669"/>
    <property type="project" value="UniProtKB-UniRule"/>
</dbReference>
<keyword evidence="4 11" id="KW-0808">Transferase</keyword>
<keyword evidence="8 11" id="KW-0067">ATP-binding</keyword>
<keyword evidence="6 11" id="KW-0547">Nucleotide-binding</keyword>
<evidence type="ECO:0000256" key="7">
    <source>
        <dbReference type="ARBA" id="ARBA00022777"/>
    </source>
</evidence>
<dbReference type="PROSITE" id="PS01331">
    <property type="entry name" value="THYMIDYLATE_KINASE"/>
    <property type="match status" value="1"/>
</dbReference>
<comment type="caution">
    <text evidence="13">The sequence shown here is derived from an EMBL/GenBank/DDBJ whole genome shotgun (WGS) entry which is preliminary data.</text>
</comment>
<dbReference type="HAMAP" id="MF_00165">
    <property type="entry name" value="Thymidylate_kinase"/>
    <property type="match status" value="1"/>
</dbReference>
<dbReference type="EC" id="2.7.4.9" evidence="2 11"/>
<dbReference type="GO" id="GO:0006227">
    <property type="term" value="P:dUDP biosynthetic process"/>
    <property type="evidence" value="ECO:0007669"/>
    <property type="project" value="TreeGrafter"/>
</dbReference>
<evidence type="ECO:0000256" key="9">
    <source>
        <dbReference type="ARBA" id="ARBA00048743"/>
    </source>
</evidence>
<dbReference type="PANTHER" id="PTHR10344">
    <property type="entry name" value="THYMIDYLATE KINASE"/>
    <property type="match status" value="1"/>
</dbReference>
<dbReference type="SUPFAM" id="SSF52540">
    <property type="entry name" value="P-loop containing nucleoside triphosphate hydrolases"/>
    <property type="match status" value="1"/>
</dbReference>
<dbReference type="EMBL" id="MZGX01000002">
    <property type="protein sequence ID" value="OPX45817.1"/>
    <property type="molecule type" value="Genomic_DNA"/>
</dbReference>
<dbReference type="InterPro" id="IPR018095">
    <property type="entry name" value="Thymidylate_kin_CS"/>
</dbReference>
<dbReference type="STRING" id="48256.CLHUN_02900"/>
<evidence type="ECO:0000256" key="3">
    <source>
        <dbReference type="ARBA" id="ARBA00017144"/>
    </source>
</evidence>
<protein>
    <recommendedName>
        <fullName evidence="3 11">Thymidylate kinase</fullName>
        <ecNumber evidence="2 11">2.7.4.9</ecNumber>
    </recommendedName>
    <alternativeName>
        <fullName evidence="11">dTMP kinase</fullName>
    </alternativeName>
</protein>
<dbReference type="FunFam" id="3.40.50.300:FF:000225">
    <property type="entry name" value="Thymidylate kinase"/>
    <property type="match status" value="1"/>
</dbReference>
<dbReference type="Proteomes" id="UP000191554">
    <property type="component" value="Unassembled WGS sequence"/>
</dbReference>
<evidence type="ECO:0000256" key="8">
    <source>
        <dbReference type="ARBA" id="ARBA00022840"/>
    </source>
</evidence>
<evidence type="ECO:0000256" key="6">
    <source>
        <dbReference type="ARBA" id="ARBA00022741"/>
    </source>
</evidence>
<organism evidence="13 14">
    <name type="scientific">Ruminiclostridium hungatei</name>
    <name type="common">Clostridium hungatei</name>
    <dbReference type="NCBI Taxonomy" id="48256"/>
    <lineage>
        <taxon>Bacteria</taxon>
        <taxon>Bacillati</taxon>
        <taxon>Bacillota</taxon>
        <taxon>Clostridia</taxon>
        <taxon>Eubacteriales</taxon>
        <taxon>Oscillospiraceae</taxon>
        <taxon>Ruminiclostridium</taxon>
    </lineage>
</organism>
<comment type="similarity">
    <text evidence="1 11">Belongs to the thymidylate kinase family.</text>
</comment>
<dbReference type="CDD" id="cd01672">
    <property type="entry name" value="TMPK"/>
    <property type="match status" value="1"/>
</dbReference>
<evidence type="ECO:0000256" key="5">
    <source>
        <dbReference type="ARBA" id="ARBA00022727"/>
    </source>
</evidence>
<comment type="function">
    <text evidence="10 11">Phosphorylation of dTMP to form dTDP in both de novo and salvage pathways of dTTP synthesis.</text>
</comment>
<feature type="domain" description="Thymidylate kinase-like" evidence="12">
    <location>
        <begin position="9"/>
        <end position="198"/>
    </location>
</feature>
<evidence type="ECO:0000256" key="2">
    <source>
        <dbReference type="ARBA" id="ARBA00012980"/>
    </source>
</evidence>
<keyword evidence="14" id="KW-1185">Reference proteome</keyword>
<dbReference type="GO" id="GO:0006233">
    <property type="term" value="P:dTDP biosynthetic process"/>
    <property type="evidence" value="ECO:0007669"/>
    <property type="project" value="InterPro"/>
</dbReference>
<sequence>MKKGLFITFEGTDGSGKTTQIKLLEEYMSTKGREVVLSREPGGTRVSEIIRDIILEPENKEIVPLTEMILYAASRAQHVAEVIEPAVNNGKIVICDRYVDSSYAYQGGGRGVDLKIIADVNRIAINGTVPDITFFLDIDPEISIRRRINSTGADRIEQEKLDFHRRVYDGYKKLSILYPDRIKTIDATKSVEEISSQINEYIDELF</sequence>
<dbReference type="InterPro" id="IPR018094">
    <property type="entry name" value="Thymidylate_kinase"/>
</dbReference>
<dbReference type="NCBIfam" id="TIGR00041">
    <property type="entry name" value="DTMP_kinase"/>
    <property type="match status" value="1"/>
</dbReference>
<dbReference type="PANTHER" id="PTHR10344:SF4">
    <property type="entry name" value="UMP-CMP KINASE 2, MITOCHONDRIAL"/>
    <property type="match status" value="1"/>
</dbReference>
<accession>A0A1V4SRG9</accession>
<gene>
    <name evidence="13" type="primary">tmk_1</name>
    <name evidence="11" type="synonym">tmk</name>
    <name evidence="13" type="ORF">CLHUN_02900</name>
</gene>
<dbReference type="GO" id="GO:0005829">
    <property type="term" value="C:cytosol"/>
    <property type="evidence" value="ECO:0007669"/>
    <property type="project" value="TreeGrafter"/>
</dbReference>
<keyword evidence="5 11" id="KW-0545">Nucleotide biosynthesis</keyword>
<evidence type="ECO:0000256" key="4">
    <source>
        <dbReference type="ARBA" id="ARBA00022679"/>
    </source>
</evidence>
<evidence type="ECO:0000313" key="13">
    <source>
        <dbReference type="EMBL" id="OPX45817.1"/>
    </source>
</evidence>
<name>A0A1V4SRG9_RUMHU</name>
<evidence type="ECO:0000256" key="10">
    <source>
        <dbReference type="ARBA" id="ARBA00057735"/>
    </source>
</evidence>
<evidence type="ECO:0000313" key="14">
    <source>
        <dbReference type="Proteomes" id="UP000191554"/>
    </source>
</evidence>
<evidence type="ECO:0000259" key="12">
    <source>
        <dbReference type="Pfam" id="PF02223"/>
    </source>
</evidence>